<evidence type="ECO:0000313" key="4">
    <source>
        <dbReference type="Proteomes" id="UP000199686"/>
    </source>
</evidence>
<comment type="caution">
    <text evidence="2">The sequence shown here is derived from an EMBL/GenBank/DDBJ whole genome shotgun (WGS) entry which is preliminary data.</text>
</comment>
<reference evidence="1 3" key="1">
    <citation type="submission" date="2016-02" db="EMBL/GenBank/DDBJ databases">
        <authorList>
            <person name="Strepis N."/>
        </authorList>
    </citation>
    <scope>NUCLEOTIDE SEQUENCE [LARGE SCALE GENOMIC DNA]</scope>
    <source>
        <strain evidence="1">Trichococcus flocculiformis</strain>
    </source>
</reference>
<dbReference type="Proteomes" id="UP000199686">
    <property type="component" value="Unassembled WGS sequence"/>
</dbReference>
<evidence type="ECO:0000313" key="3">
    <source>
        <dbReference type="Proteomes" id="UP000195947"/>
    </source>
</evidence>
<dbReference type="AlphaFoldDB" id="A0AB38BGW4"/>
<gene>
    <name evidence="2" type="ORF">SAMN04488507_100942</name>
    <name evidence="1" type="ORF">TFLO_1400</name>
</gene>
<protein>
    <submittedName>
        <fullName evidence="2">Uncharacterized protein</fullName>
    </submittedName>
</protein>
<sequence>MAETPTKTTHLEEMEKSLYPLLQIDALWHRQGRSLESCEFP</sequence>
<keyword evidence="3" id="KW-1185">Reference proteome</keyword>
<organism evidence="2 4">
    <name type="scientific">Trichococcus flocculiformis</name>
    <dbReference type="NCBI Taxonomy" id="82803"/>
    <lineage>
        <taxon>Bacteria</taxon>
        <taxon>Bacillati</taxon>
        <taxon>Bacillota</taxon>
        <taxon>Bacilli</taxon>
        <taxon>Lactobacillales</taxon>
        <taxon>Carnobacteriaceae</taxon>
        <taxon>Trichococcus</taxon>
    </lineage>
</organism>
<evidence type="ECO:0000313" key="1">
    <source>
        <dbReference type="EMBL" id="CZQ91210.1"/>
    </source>
</evidence>
<accession>A0AB38BGW4</accession>
<name>A0AB38BGW4_9LACT</name>
<reference evidence="2 4" key="2">
    <citation type="submission" date="2016-10" db="EMBL/GenBank/DDBJ databases">
        <authorList>
            <person name="Varghese N."/>
            <person name="Submissions S."/>
        </authorList>
    </citation>
    <scope>NUCLEOTIDE SEQUENCE [LARGE SCALE GENOMIC DNA]</scope>
    <source>
        <strain evidence="2 4">DSM 2094</strain>
    </source>
</reference>
<evidence type="ECO:0000313" key="2">
    <source>
        <dbReference type="EMBL" id="SFH69074.1"/>
    </source>
</evidence>
<dbReference type="EMBL" id="FOQC01000009">
    <property type="protein sequence ID" value="SFH69074.1"/>
    <property type="molecule type" value="Genomic_DNA"/>
</dbReference>
<dbReference type="EMBL" id="FJMZ01000012">
    <property type="protein sequence ID" value="CZQ91210.1"/>
    <property type="molecule type" value="Genomic_DNA"/>
</dbReference>
<dbReference type="Proteomes" id="UP000195947">
    <property type="component" value="Unassembled WGS sequence"/>
</dbReference>
<proteinExistence type="predicted"/>